<evidence type="ECO:0000313" key="7">
    <source>
        <dbReference type="Proteomes" id="UP000825679"/>
    </source>
</evidence>
<dbReference type="NCBIfam" id="TIGR01484">
    <property type="entry name" value="HAD-SF-IIB"/>
    <property type="match status" value="1"/>
</dbReference>
<proteinExistence type="inferred from homology"/>
<dbReference type="EMBL" id="CP081150">
    <property type="protein sequence ID" value="QZA79305.1"/>
    <property type="molecule type" value="Genomic_DNA"/>
</dbReference>
<dbReference type="SFLD" id="SFLDS00003">
    <property type="entry name" value="Haloacid_Dehalogenase"/>
    <property type="match status" value="1"/>
</dbReference>
<dbReference type="PROSITE" id="PS01229">
    <property type="entry name" value="COF_2"/>
    <property type="match status" value="1"/>
</dbReference>
<dbReference type="InterPro" id="IPR006379">
    <property type="entry name" value="HAD-SF_hydro_IIB"/>
</dbReference>
<dbReference type="SUPFAM" id="SSF56784">
    <property type="entry name" value="HAD-like"/>
    <property type="match status" value="1"/>
</dbReference>
<reference evidence="6 7" key="1">
    <citation type="submission" date="2021-08" db="EMBL/GenBank/DDBJ databases">
        <title>complete genome sequencing of Deefgea sp. D25.</title>
        <authorList>
            <person name="Bae J.-W."/>
            <person name="Gim D.-H."/>
        </authorList>
    </citation>
    <scope>NUCLEOTIDE SEQUENCE [LARGE SCALE GENOMIC DNA]</scope>
    <source>
        <strain evidence="6 7">D25</strain>
    </source>
</reference>
<dbReference type="NCBIfam" id="TIGR00099">
    <property type="entry name" value="Cof-subfamily"/>
    <property type="match status" value="1"/>
</dbReference>
<keyword evidence="7" id="KW-1185">Reference proteome</keyword>
<dbReference type="Pfam" id="PF08282">
    <property type="entry name" value="Hydrolase_3"/>
    <property type="match status" value="1"/>
</dbReference>
<dbReference type="RefSeq" id="WP_221007823.1">
    <property type="nucleotide sequence ID" value="NZ_CP081150.1"/>
</dbReference>
<evidence type="ECO:0000313" key="6">
    <source>
        <dbReference type="EMBL" id="QZA79305.1"/>
    </source>
</evidence>
<dbReference type="Gene3D" id="3.30.1240.10">
    <property type="match status" value="1"/>
</dbReference>
<dbReference type="PANTHER" id="PTHR47267:SF4">
    <property type="entry name" value="PYRIDOXAL PHOSPHATE PHOSPHATASE YIGL"/>
    <property type="match status" value="1"/>
</dbReference>
<accession>A0ABX8ZDS8</accession>
<dbReference type="InterPro" id="IPR000150">
    <property type="entry name" value="Cof"/>
</dbReference>
<dbReference type="SFLD" id="SFLDG01140">
    <property type="entry name" value="C2.B:_Phosphomannomutase_and_P"/>
    <property type="match status" value="1"/>
</dbReference>
<organism evidence="6 7">
    <name type="scientific">Deefgea tanakiae</name>
    <dbReference type="NCBI Taxonomy" id="2865840"/>
    <lineage>
        <taxon>Bacteria</taxon>
        <taxon>Pseudomonadati</taxon>
        <taxon>Pseudomonadota</taxon>
        <taxon>Betaproteobacteria</taxon>
        <taxon>Neisseriales</taxon>
        <taxon>Chitinibacteraceae</taxon>
        <taxon>Deefgea</taxon>
    </lineage>
</organism>
<dbReference type="Gene3D" id="3.40.50.1000">
    <property type="entry name" value="HAD superfamily/HAD-like"/>
    <property type="match status" value="1"/>
</dbReference>
<keyword evidence="3 6" id="KW-0378">Hydrolase</keyword>
<evidence type="ECO:0000256" key="2">
    <source>
        <dbReference type="ARBA" id="ARBA00022723"/>
    </source>
</evidence>
<evidence type="ECO:0000256" key="3">
    <source>
        <dbReference type="ARBA" id="ARBA00022801"/>
    </source>
</evidence>
<evidence type="ECO:0000256" key="1">
    <source>
        <dbReference type="ARBA" id="ARBA00001946"/>
    </source>
</evidence>
<gene>
    <name evidence="6" type="ORF">K4H28_07905</name>
</gene>
<dbReference type="GO" id="GO:0016787">
    <property type="term" value="F:hydrolase activity"/>
    <property type="evidence" value="ECO:0007669"/>
    <property type="project" value="UniProtKB-KW"/>
</dbReference>
<dbReference type="CDD" id="cd07516">
    <property type="entry name" value="HAD_Pase"/>
    <property type="match status" value="1"/>
</dbReference>
<evidence type="ECO:0000256" key="5">
    <source>
        <dbReference type="ARBA" id="ARBA00034778"/>
    </source>
</evidence>
<name>A0ABX8ZDS8_9NEIS</name>
<dbReference type="InterPro" id="IPR036412">
    <property type="entry name" value="HAD-like_sf"/>
</dbReference>
<comment type="cofactor">
    <cofactor evidence="1">
        <name>Mg(2+)</name>
        <dbReference type="ChEBI" id="CHEBI:18420"/>
    </cofactor>
</comment>
<dbReference type="PANTHER" id="PTHR47267">
    <property type="match status" value="1"/>
</dbReference>
<dbReference type="InterPro" id="IPR023214">
    <property type="entry name" value="HAD_sf"/>
</dbReference>
<keyword evidence="2" id="KW-0479">Metal-binding</keyword>
<keyword evidence="4" id="KW-0460">Magnesium</keyword>
<protein>
    <submittedName>
        <fullName evidence="6">Cof-type HAD-IIB family hydrolase</fullName>
    </submittedName>
</protein>
<evidence type="ECO:0000256" key="4">
    <source>
        <dbReference type="ARBA" id="ARBA00022842"/>
    </source>
</evidence>
<sequence>MQKMIVSDLDGTLLDIEHKVDAYTAATFQALAAQGVQITIATGRHFLDVKGIRESLGVSAHLITSNGARVHDPDNNEIFAENLEPELARALLQPEMSAGTLLNVYVDDGWLVERDCPELVGVYYKDSGFNYQVVDLKAHSGEGIAKILYIADHAALTAVEAKIIDQYGDEVYITFSADDCLEVMAPTVSKGHALTEVLGRLGIDAAHCYAFGDGQNDIQMLAVAGYPFVMSNASPKLKTAHPHAPVIGSNNEHGVAEQLRKIFTIE</sequence>
<dbReference type="Proteomes" id="UP000825679">
    <property type="component" value="Chromosome"/>
</dbReference>
<comment type="similarity">
    <text evidence="5">Belongs to the HAD-like hydrolase superfamily. Cof family.</text>
</comment>